<dbReference type="Proteomes" id="UP000294682">
    <property type="component" value="Unassembled WGS sequence"/>
</dbReference>
<dbReference type="EMBL" id="SLUK01000006">
    <property type="protein sequence ID" value="TCL43206.1"/>
    <property type="molecule type" value="Genomic_DNA"/>
</dbReference>
<evidence type="ECO:0000313" key="2">
    <source>
        <dbReference type="EMBL" id="TCL43206.1"/>
    </source>
</evidence>
<accession>A0A9X8UIZ4</accession>
<evidence type="ECO:0000256" key="1">
    <source>
        <dbReference type="SAM" id="MobiDB-lite"/>
    </source>
</evidence>
<gene>
    <name evidence="2" type="ORF">EDD78_10666</name>
</gene>
<proteinExistence type="predicted"/>
<feature type="region of interest" description="Disordered" evidence="1">
    <location>
        <begin position="41"/>
        <end position="65"/>
    </location>
</feature>
<dbReference type="AlphaFoldDB" id="A0A9X8UIZ4"/>
<reference evidence="2 3" key="1">
    <citation type="submission" date="2019-03" db="EMBL/GenBank/DDBJ databases">
        <title>Genomic Encyclopedia of Type Strains, Phase IV (KMG-IV): sequencing the most valuable type-strain genomes for metagenomic binning, comparative biology and taxonomic classification.</title>
        <authorList>
            <person name="Goeker M."/>
        </authorList>
    </citation>
    <scope>NUCLEOTIDE SEQUENCE [LARGE SCALE GENOMIC DNA]</scope>
    <source>
        <strain evidence="2 3">DSM 100433</strain>
    </source>
</reference>
<comment type="caution">
    <text evidence="2">The sequence shown here is derived from an EMBL/GenBank/DDBJ whole genome shotgun (WGS) entry which is preliminary data.</text>
</comment>
<name>A0A9X8UIZ4_9FIRM</name>
<dbReference type="RefSeq" id="WP_132084580.1">
    <property type="nucleotide sequence ID" value="NZ_SLUK01000006.1"/>
</dbReference>
<organism evidence="2 3">
    <name type="scientific">Harryflintia acetispora</name>
    <dbReference type="NCBI Taxonomy" id="1849041"/>
    <lineage>
        <taxon>Bacteria</taxon>
        <taxon>Bacillati</taxon>
        <taxon>Bacillota</taxon>
        <taxon>Clostridia</taxon>
        <taxon>Eubacteriales</taxon>
        <taxon>Oscillospiraceae</taxon>
        <taxon>Harryflintia</taxon>
    </lineage>
</organism>
<keyword evidence="3" id="KW-1185">Reference proteome</keyword>
<sequence>MSELISIVEYAAMHGKHRVTVSHLAVQGRFKTAQKIGRNWVIDKNEPYPEDQRAQNGRRPKEEKE</sequence>
<protein>
    <submittedName>
        <fullName evidence="2">Uncharacterized protein</fullName>
    </submittedName>
</protein>
<evidence type="ECO:0000313" key="3">
    <source>
        <dbReference type="Proteomes" id="UP000294682"/>
    </source>
</evidence>